<dbReference type="PROSITE" id="PS51257">
    <property type="entry name" value="PROKAR_LIPOPROTEIN"/>
    <property type="match status" value="1"/>
</dbReference>
<evidence type="ECO:0000313" key="2">
    <source>
        <dbReference type="Proteomes" id="UP001165667"/>
    </source>
</evidence>
<organism evidence="1 2">
    <name type="scientific">Lichenifustis flavocetrariae</name>
    <dbReference type="NCBI Taxonomy" id="2949735"/>
    <lineage>
        <taxon>Bacteria</taxon>
        <taxon>Pseudomonadati</taxon>
        <taxon>Pseudomonadota</taxon>
        <taxon>Alphaproteobacteria</taxon>
        <taxon>Hyphomicrobiales</taxon>
        <taxon>Lichenihabitantaceae</taxon>
        <taxon>Lichenifustis</taxon>
    </lineage>
</organism>
<dbReference type="Proteomes" id="UP001165667">
    <property type="component" value="Unassembled WGS sequence"/>
</dbReference>
<dbReference type="AlphaFoldDB" id="A0AA42CM50"/>
<comment type="caution">
    <text evidence="1">The sequence shown here is derived from an EMBL/GenBank/DDBJ whole genome shotgun (WGS) entry which is preliminary data.</text>
</comment>
<dbReference type="EMBL" id="JAMOIM010000004">
    <property type="protein sequence ID" value="MCW6508042.1"/>
    <property type="molecule type" value="Genomic_DNA"/>
</dbReference>
<proteinExistence type="predicted"/>
<evidence type="ECO:0000313" key="1">
    <source>
        <dbReference type="EMBL" id="MCW6508042.1"/>
    </source>
</evidence>
<protein>
    <recommendedName>
        <fullName evidence="3">Lipoprotein</fullName>
    </recommendedName>
</protein>
<keyword evidence="2" id="KW-1185">Reference proteome</keyword>
<reference evidence="1" key="1">
    <citation type="submission" date="2022-05" db="EMBL/GenBank/DDBJ databases">
        <authorList>
            <person name="Pankratov T."/>
        </authorList>
    </citation>
    <scope>NUCLEOTIDE SEQUENCE</scope>
    <source>
        <strain evidence="1">BP6-180914</strain>
    </source>
</reference>
<evidence type="ECO:0008006" key="3">
    <source>
        <dbReference type="Google" id="ProtNLM"/>
    </source>
</evidence>
<accession>A0AA42CM50</accession>
<sequence>MSLQSSRATWIRVLVVFISALLGCNAGRARDADSPTTSAATDALEVLADLTMIDGTCRDLVVNFGIGFRFAAAQGVAATAILPGGARRAEFEAVLQNRQGNFGRDDLCGRMAQNYAEALPGSVTTGYYRSADGKP</sequence>
<gene>
    <name evidence="1" type="ORF">M8523_08410</name>
</gene>
<name>A0AA42CM50_9HYPH</name>
<dbReference type="RefSeq" id="WP_282584395.1">
    <property type="nucleotide sequence ID" value="NZ_JAMOIM010000004.1"/>
</dbReference>